<proteinExistence type="inferred from homology"/>
<comment type="subcellular location">
    <subcellularLocation>
        <location evidence="1">Cell membrane</location>
        <topology evidence="1">Multi-pass membrane protein</topology>
    </subcellularLocation>
</comment>
<dbReference type="InterPro" id="IPR037294">
    <property type="entry name" value="ABC_BtuC-like"/>
</dbReference>
<evidence type="ECO:0000256" key="4">
    <source>
        <dbReference type="ARBA" id="ARBA00022692"/>
    </source>
</evidence>
<evidence type="ECO:0000256" key="5">
    <source>
        <dbReference type="ARBA" id="ARBA00022970"/>
    </source>
</evidence>
<evidence type="ECO:0000256" key="9">
    <source>
        <dbReference type="SAM" id="Phobius"/>
    </source>
</evidence>
<feature type="transmembrane region" description="Helical" evidence="9">
    <location>
        <begin position="142"/>
        <end position="161"/>
    </location>
</feature>
<protein>
    <submittedName>
        <fullName evidence="10">Branched-chain amino acid ABC transporter permease</fullName>
    </submittedName>
</protein>
<keyword evidence="2" id="KW-0813">Transport</keyword>
<evidence type="ECO:0000256" key="3">
    <source>
        <dbReference type="ARBA" id="ARBA00022475"/>
    </source>
</evidence>
<dbReference type="GO" id="GO:0005886">
    <property type="term" value="C:plasma membrane"/>
    <property type="evidence" value="ECO:0007669"/>
    <property type="project" value="UniProtKB-SubCell"/>
</dbReference>
<accession>A0A8J3E6Y4</accession>
<comment type="similarity">
    <text evidence="8">Belongs to the binding-protein-dependent transport system permease family. LivHM subfamily.</text>
</comment>
<dbReference type="GO" id="GO:0022857">
    <property type="term" value="F:transmembrane transporter activity"/>
    <property type="evidence" value="ECO:0007669"/>
    <property type="project" value="InterPro"/>
</dbReference>
<name>A0A8J3E6Y4_9PROT</name>
<evidence type="ECO:0000256" key="1">
    <source>
        <dbReference type="ARBA" id="ARBA00004651"/>
    </source>
</evidence>
<reference evidence="10" key="2">
    <citation type="submission" date="2020-09" db="EMBL/GenBank/DDBJ databases">
        <authorList>
            <person name="Sun Q."/>
            <person name="Zhou Y."/>
        </authorList>
    </citation>
    <scope>NUCLEOTIDE SEQUENCE</scope>
    <source>
        <strain evidence="10">CGMCC 1.15725</strain>
    </source>
</reference>
<keyword evidence="5" id="KW-0029">Amino-acid transport</keyword>
<evidence type="ECO:0000256" key="6">
    <source>
        <dbReference type="ARBA" id="ARBA00022989"/>
    </source>
</evidence>
<dbReference type="Pfam" id="PF02653">
    <property type="entry name" value="BPD_transp_2"/>
    <property type="match status" value="1"/>
</dbReference>
<keyword evidence="4 9" id="KW-0812">Transmembrane</keyword>
<keyword evidence="6 9" id="KW-1133">Transmembrane helix</keyword>
<feature type="transmembrane region" description="Helical" evidence="9">
    <location>
        <begin position="226"/>
        <end position="251"/>
    </location>
</feature>
<dbReference type="Proteomes" id="UP000646365">
    <property type="component" value="Unassembled WGS sequence"/>
</dbReference>
<feature type="transmembrane region" description="Helical" evidence="9">
    <location>
        <begin position="37"/>
        <end position="56"/>
    </location>
</feature>
<feature type="transmembrane region" description="Helical" evidence="9">
    <location>
        <begin position="190"/>
        <end position="214"/>
    </location>
</feature>
<dbReference type="InterPro" id="IPR052157">
    <property type="entry name" value="BCAA_transport_permease"/>
</dbReference>
<dbReference type="AlphaFoldDB" id="A0A8J3E6Y4"/>
<gene>
    <name evidence="10" type="ORF">GCM10011611_44710</name>
</gene>
<feature type="transmembrane region" description="Helical" evidence="9">
    <location>
        <begin position="6"/>
        <end position="30"/>
    </location>
</feature>
<evidence type="ECO:0000313" key="11">
    <source>
        <dbReference type="Proteomes" id="UP000646365"/>
    </source>
</evidence>
<evidence type="ECO:0000256" key="8">
    <source>
        <dbReference type="ARBA" id="ARBA00037998"/>
    </source>
</evidence>
<keyword evidence="11" id="KW-1185">Reference proteome</keyword>
<dbReference type="PANTHER" id="PTHR11795:SF451">
    <property type="entry name" value="ABC TRANSPORTER PERMEASE PROTEIN"/>
    <property type="match status" value="1"/>
</dbReference>
<evidence type="ECO:0000313" key="10">
    <source>
        <dbReference type="EMBL" id="GGF33531.1"/>
    </source>
</evidence>
<dbReference type="PANTHER" id="PTHR11795">
    <property type="entry name" value="BRANCHED-CHAIN AMINO ACID TRANSPORT SYSTEM PERMEASE PROTEIN LIVH"/>
    <property type="match status" value="1"/>
</dbReference>
<dbReference type="EMBL" id="BMJQ01000012">
    <property type="protein sequence ID" value="GGF33531.1"/>
    <property type="molecule type" value="Genomic_DNA"/>
</dbReference>
<dbReference type="RefSeq" id="WP_189049936.1">
    <property type="nucleotide sequence ID" value="NZ_BMJQ01000012.1"/>
</dbReference>
<keyword evidence="3" id="KW-1003">Cell membrane</keyword>
<reference evidence="10" key="1">
    <citation type="journal article" date="2014" name="Int. J. Syst. Evol. Microbiol.">
        <title>Complete genome sequence of Corynebacterium casei LMG S-19264T (=DSM 44701T), isolated from a smear-ripened cheese.</title>
        <authorList>
            <consortium name="US DOE Joint Genome Institute (JGI-PGF)"/>
            <person name="Walter F."/>
            <person name="Albersmeier A."/>
            <person name="Kalinowski J."/>
            <person name="Ruckert C."/>
        </authorList>
    </citation>
    <scope>NUCLEOTIDE SEQUENCE</scope>
    <source>
        <strain evidence="10">CGMCC 1.15725</strain>
    </source>
</reference>
<evidence type="ECO:0000256" key="2">
    <source>
        <dbReference type="ARBA" id="ARBA00022448"/>
    </source>
</evidence>
<organism evidence="10 11">
    <name type="scientific">Aliidongia dinghuensis</name>
    <dbReference type="NCBI Taxonomy" id="1867774"/>
    <lineage>
        <taxon>Bacteria</taxon>
        <taxon>Pseudomonadati</taxon>
        <taxon>Pseudomonadota</taxon>
        <taxon>Alphaproteobacteria</taxon>
        <taxon>Rhodospirillales</taxon>
        <taxon>Dongiaceae</taxon>
        <taxon>Aliidongia</taxon>
    </lineage>
</organism>
<keyword evidence="7 9" id="KW-0472">Membrane</keyword>
<feature type="transmembrane region" description="Helical" evidence="9">
    <location>
        <begin position="272"/>
        <end position="289"/>
    </location>
</feature>
<feature type="transmembrane region" description="Helical" evidence="9">
    <location>
        <begin position="62"/>
        <end position="85"/>
    </location>
</feature>
<dbReference type="GO" id="GO:0006865">
    <property type="term" value="P:amino acid transport"/>
    <property type="evidence" value="ECO:0007669"/>
    <property type="project" value="UniProtKB-KW"/>
</dbReference>
<feature type="transmembrane region" description="Helical" evidence="9">
    <location>
        <begin position="97"/>
        <end position="116"/>
    </location>
</feature>
<evidence type="ECO:0000256" key="7">
    <source>
        <dbReference type="ARBA" id="ARBA00023136"/>
    </source>
</evidence>
<comment type="caution">
    <text evidence="10">The sequence shown here is derived from an EMBL/GenBank/DDBJ whole genome shotgun (WGS) entry which is preliminary data.</text>
</comment>
<dbReference type="CDD" id="cd06582">
    <property type="entry name" value="TM_PBP1_LivH_like"/>
    <property type="match status" value="1"/>
</dbReference>
<sequence length="297" mass="32632">MDLHLLLQLSINGLIVGTLYGVVGMCFVLIYKASQIVNFAQGEFLLIGAWVCWWLLTKYHLPFVWGFLVTLAFMVAFGFLLQVVVLRPMIGEPVISVIMMTIGLSIFCQALMKWIFGVLPQPYPQVFAVKSVNIFGLEVQTVYLMAMAISLVIMVGFAWFFKMSRTGLAMRATSFDQQVAQSLGISVRQVFAVSWAISAMVSAVAGVVVGVVNGVSSALSFFGIKVFPAVILGGLDSIVGSVLGGLVIGVLENWAQFVDSQFLKWGNLYEVAPFYVLIVILMIKPYGLFGKRDIERV</sequence>
<dbReference type="InterPro" id="IPR001851">
    <property type="entry name" value="ABC_transp_permease"/>
</dbReference>
<dbReference type="Gene3D" id="1.10.3470.10">
    <property type="entry name" value="ABC transporter involved in vitamin B12 uptake, BtuC"/>
    <property type="match status" value="1"/>
</dbReference>